<sequence>MKIELEAQRYLKNFKKCVNEYETAFENTSSIDNKLSRNLHPRLPEIELFKFGGDLKDWLTFWNQFKSINENADLSNVDKFHYLMQSTKAKSEAREIVESFPVSDENYTLAIESLTERYGQKDLLIDFNVRDILKLVLDALDQEVICNDISSIRNGSWIHELKYKGIYLTDIHNNSVPIEVQLGADVAGKLFTGGQEELNTDPIAMETKLGWTLMGKIPQSESFKDVNMTVVNILSQEDIPISSLRDLELLGIRGPV</sequence>
<name>A0A4Y2E418_ARAVE</name>
<dbReference type="PANTHER" id="PTHR22954:SF3">
    <property type="entry name" value="PROTEIN CBG08539"/>
    <property type="match status" value="1"/>
</dbReference>
<keyword evidence="2" id="KW-1185">Reference proteome</keyword>
<evidence type="ECO:0008006" key="3">
    <source>
        <dbReference type="Google" id="ProtNLM"/>
    </source>
</evidence>
<accession>A0A4Y2E418</accession>
<gene>
    <name evidence="1" type="ORF">AVEN_208519_1</name>
</gene>
<comment type="caution">
    <text evidence="1">The sequence shown here is derived from an EMBL/GenBank/DDBJ whole genome shotgun (WGS) entry which is preliminary data.</text>
</comment>
<dbReference type="OrthoDB" id="6765836at2759"/>
<dbReference type="Proteomes" id="UP000499080">
    <property type="component" value="Unassembled WGS sequence"/>
</dbReference>
<dbReference type="Pfam" id="PF03564">
    <property type="entry name" value="DUF1759"/>
    <property type="match status" value="1"/>
</dbReference>
<evidence type="ECO:0000313" key="2">
    <source>
        <dbReference type="Proteomes" id="UP000499080"/>
    </source>
</evidence>
<evidence type="ECO:0000313" key="1">
    <source>
        <dbReference type="EMBL" id="GBM23890.1"/>
    </source>
</evidence>
<organism evidence="1 2">
    <name type="scientific">Araneus ventricosus</name>
    <name type="common">Orbweaver spider</name>
    <name type="synonym">Epeira ventricosa</name>
    <dbReference type="NCBI Taxonomy" id="182803"/>
    <lineage>
        <taxon>Eukaryota</taxon>
        <taxon>Metazoa</taxon>
        <taxon>Ecdysozoa</taxon>
        <taxon>Arthropoda</taxon>
        <taxon>Chelicerata</taxon>
        <taxon>Arachnida</taxon>
        <taxon>Araneae</taxon>
        <taxon>Araneomorphae</taxon>
        <taxon>Entelegynae</taxon>
        <taxon>Araneoidea</taxon>
        <taxon>Araneidae</taxon>
        <taxon>Araneus</taxon>
    </lineage>
</organism>
<dbReference type="AlphaFoldDB" id="A0A4Y2E418"/>
<dbReference type="InterPro" id="IPR005312">
    <property type="entry name" value="DUF1759"/>
</dbReference>
<dbReference type="EMBL" id="BGPR01000505">
    <property type="protein sequence ID" value="GBM23890.1"/>
    <property type="molecule type" value="Genomic_DNA"/>
</dbReference>
<proteinExistence type="predicted"/>
<protein>
    <recommendedName>
        <fullName evidence="3">Peptidase aspartic putative domain-containing protein</fullName>
    </recommendedName>
</protein>
<dbReference type="PANTHER" id="PTHR22954">
    <property type="entry name" value="RETROVIRAL PROTEASE-RELATED"/>
    <property type="match status" value="1"/>
</dbReference>
<reference evidence="1 2" key="1">
    <citation type="journal article" date="2019" name="Sci. Rep.">
        <title>Orb-weaving spider Araneus ventricosus genome elucidates the spidroin gene catalogue.</title>
        <authorList>
            <person name="Kono N."/>
            <person name="Nakamura H."/>
            <person name="Ohtoshi R."/>
            <person name="Moran D.A.P."/>
            <person name="Shinohara A."/>
            <person name="Yoshida Y."/>
            <person name="Fujiwara M."/>
            <person name="Mori M."/>
            <person name="Tomita M."/>
            <person name="Arakawa K."/>
        </authorList>
    </citation>
    <scope>NUCLEOTIDE SEQUENCE [LARGE SCALE GENOMIC DNA]</scope>
</reference>